<proteinExistence type="predicted"/>
<reference evidence="2" key="1">
    <citation type="submission" date="2023-07" db="EMBL/GenBank/DDBJ databases">
        <title>draft genome sequence of fig (Ficus carica).</title>
        <authorList>
            <person name="Takahashi T."/>
            <person name="Nishimura K."/>
        </authorList>
    </citation>
    <scope>NUCLEOTIDE SEQUENCE</scope>
</reference>
<evidence type="ECO:0000256" key="1">
    <source>
        <dbReference type="SAM" id="MobiDB-lite"/>
    </source>
</evidence>
<dbReference type="EMBL" id="BTGU01000012">
    <property type="protein sequence ID" value="GMN41437.1"/>
    <property type="molecule type" value="Genomic_DNA"/>
</dbReference>
<feature type="region of interest" description="Disordered" evidence="1">
    <location>
        <begin position="1"/>
        <end position="46"/>
    </location>
</feature>
<evidence type="ECO:0000313" key="2">
    <source>
        <dbReference type="EMBL" id="GMN41437.1"/>
    </source>
</evidence>
<accession>A0AA87ZY37</accession>
<dbReference type="AlphaFoldDB" id="A0AA87ZY37"/>
<evidence type="ECO:0000313" key="3">
    <source>
        <dbReference type="Proteomes" id="UP001187192"/>
    </source>
</evidence>
<protein>
    <submittedName>
        <fullName evidence="2">Uncharacterized protein</fullName>
    </submittedName>
</protein>
<sequence>MGIAGGQPARAGACSGGPEVARRRRGDSPTAERFPATEKTLGERVM</sequence>
<dbReference type="Proteomes" id="UP001187192">
    <property type="component" value="Unassembled WGS sequence"/>
</dbReference>
<name>A0AA87ZY37_FICCA</name>
<keyword evidence="3" id="KW-1185">Reference proteome</keyword>
<organism evidence="2 3">
    <name type="scientific">Ficus carica</name>
    <name type="common">Common fig</name>
    <dbReference type="NCBI Taxonomy" id="3494"/>
    <lineage>
        <taxon>Eukaryota</taxon>
        <taxon>Viridiplantae</taxon>
        <taxon>Streptophyta</taxon>
        <taxon>Embryophyta</taxon>
        <taxon>Tracheophyta</taxon>
        <taxon>Spermatophyta</taxon>
        <taxon>Magnoliopsida</taxon>
        <taxon>eudicotyledons</taxon>
        <taxon>Gunneridae</taxon>
        <taxon>Pentapetalae</taxon>
        <taxon>rosids</taxon>
        <taxon>fabids</taxon>
        <taxon>Rosales</taxon>
        <taxon>Moraceae</taxon>
        <taxon>Ficeae</taxon>
        <taxon>Ficus</taxon>
    </lineage>
</organism>
<comment type="caution">
    <text evidence="2">The sequence shown here is derived from an EMBL/GenBank/DDBJ whole genome shotgun (WGS) entry which is preliminary data.</text>
</comment>
<gene>
    <name evidence="2" type="ORF">TIFTF001_010672</name>
</gene>